<proteinExistence type="predicted"/>
<dbReference type="AlphaFoldDB" id="A0A552X602"/>
<keyword evidence="1 2" id="KW-0732">Signal</keyword>
<evidence type="ECO:0000313" key="5">
    <source>
        <dbReference type="Proteomes" id="UP000320359"/>
    </source>
</evidence>
<organism evidence="4 5">
    <name type="scientific">Aliidiomarina halalkaliphila</name>
    <dbReference type="NCBI Taxonomy" id="2593535"/>
    <lineage>
        <taxon>Bacteria</taxon>
        <taxon>Pseudomonadati</taxon>
        <taxon>Pseudomonadota</taxon>
        <taxon>Gammaproteobacteria</taxon>
        <taxon>Alteromonadales</taxon>
        <taxon>Idiomarinaceae</taxon>
        <taxon>Aliidiomarina</taxon>
    </lineage>
</organism>
<feature type="signal peptide" evidence="2">
    <location>
        <begin position="1"/>
        <end position="26"/>
    </location>
</feature>
<dbReference type="SMART" id="SM00749">
    <property type="entry name" value="BON"/>
    <property type="match status" value="1"/>
</dbReference>
<dbReference type="InterPro" id="IPR007055">
    <property type="entry name" value="BON_dom"/>
</dbReference>
<dbReference type="Gene3D" id="3.30.1340.30">
    <property type="match status" value="2"/>
</dbReference>
<dbReference type="InterPro" id="IPR014004">
    <property type="entry name" value="Transpt-assoc_nodulatn_dom_bac"/>
</dbReference>
<dbReference type="InterPro" id="IPR051686">
    <property type="entry name" value="Lipoprotein_DolP"/>
</dbReference>
<evidence type="ECO:0000256" key="1">
    <source>
        <dbReference type="ARBA" id="ARBA00022729"/>
    </source>
</evidence>
<dbReference type="PROSITE" id="PS50914">
    <property type="entry name" value="BON"/>
    <property type="match status" value="2"/>
</dbReference>
<protein>
    <submittedName>
        <fullName evidence="4">BON domain-containing protein</fullName>
    </submittedName>
</protein>
<sequence>MPASRIAVLLLCAPLLVTQLSGCAVAVVGATIGGTAVALDSRDMSTQIDDSTLRVRLVSAFTESEAMRNQRVKYLPYNGDVLLYGQVDTQGRADEAERLARNVDGVNRVFNQIRITDVANFRTRADDTWITTRVKTLLLRDQDYDASGIKVVTEDGEVFLFGIVDKDTADRAIDIARNVRGVRKVVDVLTIRES</sequence>
<name>A0A552X602_9GAMM</name>
<comment type="caution">
    <text evidence="4">The sequence shown here is derived from an EMBL/GenBank/DDBJ whole genome shotgun (WGS) entry which is preliminary data.</text>
</comment>
<dbReference type="OrthoDB" id="9783990at2"/>
<dbReference type="RefSeq" id="WP_143235401.1">
    <property type="nucleotide sequence ID" value="NZ_VJWL01000001.1"/>
</dbReference>
<accession>A0A552X602</accession>
<feature type="domain" description="BON" evidence="3">
    <location>
        <begin position="126"/>
        <end position="193"/>
    </location>
</feature>
<evidence type="ECO:0000259" key="3">
    <source>
        <dbReference type="PROSITE" id="PS50914"/>
    </source>
</evidence>
<dbReference type="PANTHER" id="PTHR34606">
    <property type="entry name" value="BON DOMAIN-CONTAINING PROTEIN"/>
    <property type="match status" value="1"/>
</dbReference>
<feature type="chain" id="PRO_5022037592" evidence="2">
    <location>
        <begin position="27"/>
        <end position="194"/>
    </location>
</feature>
<gene>
    <name evidence="4" type="ORF">FM042_06240</name>
</gene>
<dbReference type="Proteomes" id="UP000320359">
    <property type="component" value="Unassembled WGS sequence"/>
</dbReference>
<dbReference type="Pfam" id="PF04972">
    <property type="entry name" value="BON"/>
    <property type="match status" value="2"/>
</dbReference>
<keyword evidence="5" id="KW-1185">Reference proteome</keyword>
<evidence type="ECO:0000313" key="4">
    <source>
        <dbReference type="EMBL" id="TRW50422.1"/>
    </source>
</evidence>
<evidence type="ECO:0000256" key="2">
    <source>
        <dbReference type="SAM" id="SignalP"/>
    </source>
</evidence>
<feature type="domain" description="BON" evidence="3">
    <location>
        <begin position="49"/>
        <end position="117"/>
    </location>
</feature>
<dbReference type="PANTHER" id="PTHR34606:SF4">
    <property type="entry name" value="OUTER MEMBRANE LIPOPROTEIN DOLP"/>
    <property type="match status" value="1"/>
</dbReference>
<dbReference type="EMBL" id="VJWL01000001">
    <property type="protein sequence ID" value="TRW50422.1"/>
    <property type="molecule type" value="Genomic_DNA"/>
</dbReference>
<reference evidence="4 5" key="1">
    <citation type="submission" date="2019-07" db="EMBL/GenBank/DDBJ databases">
        <authorList>
            <person name="Yang M."/>
            <person name="Zhao D."/>
            <person name="Xiang H."/>
        </authorList>
    </citation>
    <scope>NUCLEOTIDE SEQUENCE [LARGE SCALE GENOMIC DNA]</scope>
    <source>
        <strain evidence="4 5">IM1326</strain>
    </source>
</reference>